<keyword evidence="8" id="KW-0511">Multifunctional enzyme</keyword>
<dbReference type="PANTHER" id="PTHR37984:SF5">
    <property type="entry name" value="PROTEIN NYNRIN-LIKE"/>
    <property type="match status" value="1"/>
</dbReference>
<dbReference type="OrthoDB" id="6166193at2759"/>
<dbReference type="Proteomes" id="UP000507470">
    <property type="component" value="Unassembled WGS sequence"/>
</dbReference>
<name>A0A6J8CNF7_MYTCO</name>
<dbReference type="Pfam" id="PF13975">
    <property type="entry name" value="gag-asp_proteas"/>
    <property type="match status" value="1"/>
</dbReference>
<dbReference type="Pfam" id="PF17919">
    <property type="entry name" value="RT_RNaseH_2"/>
    <property type="match status" value="1"/>
</dbReference>
<dbReference type="InterPro" id="IPR050951">
    <property type="entry name" value="Retrovirus_Pol_polyprotein"/>
</dbReference>
<gene>
    <name evidence="11" type="ORF">MCOR_32399</name>
</gene>
<dbReference type="InterPro" id="IPR001969">
    <property type="entry name" value="Aspartic_peptidase_AS"/>
</dbReference>
<dbReference type="Gene3D" id="3.30.70.270">
    <property type="match status" value="3"/>
</dbReference>
<evidence type="ECO:0000256" key="2">
    <source>
        <dbReference type="ARBA" id="ARBA00022695"/>
    </source>
</evidence>
<accession>A0A6J8CNF7</accession>
<evidence type="ECO:0000313" key="12">
    <source>
        <dbReference type="Proteomes" id="UP000507470"/>
    </source>
</evidence>
<evidence type="ECO:0000259" key="10">
    <source>
        <dbReference type="Pfam" id="PF17919"/>
    </source>
</evidence>
<evidence type="ECO:0000259" key="9">
    <source>
        <dbReference type="Pfam" id="PF00078"/>
    </source>
</evidence>
<keyword evidence="7" id="KW-0229">DNA integration</keyword>
<dbReference type="CDD" id="cd01647">
    <property type="entry name" value="RT_LTR"/>
    <property type="match status" value="1"/>
</dbReference>
<dbReference type="InterPro" id="IPR043502">
    <property type="entry name" value="DNA/RNA_pol_sf"/>
</dbReference>
<dbReference type="Gene3D" id="3.10.10.10">
    <property type="entry name" value="HIV Type 1 Reverse Transcriptase, subunit A, domain 1"/>
    <property type="match status" value="1"/>
</dbReference>
<dbReference type="InterPro" id="IPR041577">
    <property type="entry name" value="RT_RNaseH_2"/>
</dbReference>
<evidence type="ECO:0000256" key="1">
    <source>
        <dbReference type="ARBA" id="ARBA00022679"/>
    </source>
</evidence>
<evidence type="ECO:0000256" key="7">
    <source>
        <dbReference type="ARBA" id="ARBA00022908"/>
    </source>
</evidence>
<evidence type="ECO:0000256" key="8">
    <source>
        <dbReference type="ARBA" id="ARBA00023268"/>
    </source>
</evidence>
<keyword evidence="12" id="KW-1185">Reference proteome</keyword>
<dbReference type="GO" id="GO:0004519">
    <property type="term" value="F:endonuclease activity"/>
    <property type="evidence" value="ECO:0007669"/>
    <property type="project" value="UniProtKB-KW"/>
</dbReference>
<dbReference type="InterPro" id="IPR043128">
    <property type="entry name" value="Rev_trsase/Diguanyl_cyclase"/>
</dbReference>
<dbReference type="Pfam" id="PF00078">
    <property type="entry name" value="RVT_1"/>
    <property type="match status" value="1"/>
</dbReference>
<dbReference type="CDD" id="cd09274">
    <property type="entry name" value="RNase_HI_RT_Ty3"/>
    <property type="match status" value="1"/>
</dbReference>
<evidence type="ECO:0000256" key="3">
    <source>
        <dbReference type="ARBA" id="ARBA00022722"/>
    </source>
</evidence>
<proteinExistence type="predicted"/>
<dbReference type="GO" id="GO:0003723">
    <property type="term" value="F:RNA binding"/>
    <property type="evidence" value="ECO:0007669"/>
    <property type="project" value="UniProtKB-KW"/>
</dbReference>
<dbReference type="Gene3D" id="2.40.70.10">
    <property type="entry name" value="Acid Proteases"/>
    <property type="match status" value="1"/>
</dbReference>
<keyword evidence="5" id="KW-0460">Magnesium</keyword>
<organism evidence="11 12">
    <name type="scientific">Mytilus coruscus</name>
    <name type="common">Sea mussel</name>
    <dbReference type="NCBI Taxonomy" id="42192"/>
    <lineage>
        <taxon>Eukaryota</taxon>
        <taxon>Metazoa</taxon>
        <taxon>Spiralia</taxon>
        <taxon>Lophotrochozoa</taxon>
        <taxon>Mollusca</taxon>
        <taxon>Bivalvia</taxon>
        <taxon>Autobranchia</taxon>
        <taxon>Pteriomorphia</taxon>
        <taxon>Mytilida</taxon>
        <taxon>Mytiloidea</taxon>
        <taxon>Mytilidae</taxon>
        <taxon>Mytilinae</taxon>
        <taxon>Mytilus</taxon>
    </lineage>
</organism>
<feature type="domain" description="Reverse transcriptase" evidence="9">
    <location>
        <begin position="432"/>
        <end position="482"/>
    </location>
</feature>
<dbReference type="AlphaFoldDB" id="A0A6J8CNF7"/>
<dbReference type="SUPFAM" id="SSF50630">
    <property type="entry name" value="Acid proteases"/>
    <property type="match status" value="1"/>
</dbReference>
<dbReference type="FunFam" id="3.30.70.270:FF:000020">
    <property type="entry name" value="Transposon Tf2-6 polyprotein-like Protein"/>
    <property type="match status" value="1"/>
</dbReference>
<evidence type="ECO:0000313" key="11">
    <source>
        <dbReference type="EMBL" id="CAC5397998.1"/>
    </source>
</evidence>
<keyword evidence="6" id="KW-0694">RNA-binding</keyword>
<keyword evidence="3" id="KW-0540">Nuclease</keyword>
<dbReference type="PANTHER" id="PTHR37984">
    <property type="entry name" value="PROTEIN CBG26694"/>
    <property type="match status" value="1"/>
</dbReference>
<dbReference type="InterPro" id="IPR000477">
    <property type="entry name" value="RT_dom"/>
</dbReference>
<dbReference type="GO" id="GO:0015074">
    <property type="term" value="P:DNA integration"/>
    <property type="evidence" value="ECO:0007669"/>
    <property type="project" value="UniProtKB-KW"/>
</dbReference>
<keyword evidence="1" id="KW-0808">Transferase</keyword>
<evidence type="ECO:0000256" key="6">
    <source>
        <dbReference type="ARBA" id="ARBA00022884"/>
    </source>
</evidence>
<evidence type="ECO:0000256" key="5">
    <source>
        <dbReference type="ARBA" id="ARBA00022842"/>
    </source>
</evidence>
<dbReference type="PROSITE" id="PS00141">
    <property type="entry name" value="ASP_PROTEASE"/>
    <property type="match status" value="1"/>
</dbReference>
<keyword evidence="2" id="KW-0548">Nucleotidyltransferase</keyword>
<dbReference type="GO" id="GO:0006508">
    <property type="term" value="P:proteolysis"/>
    <property type="evidence" value="ECO:0007669"/>
    <property type="project" value="InterPro"/>
</dbReference>
<dbReference type="CDD" id="cd00303">
    <property type="entry name" value="retropepsin_like"/>
    <property type="match status" value="1"/>
</dbReference>
<sequence length="847" mass="96387">MNVCCDNVDIAALIDTGSSINIMSAALYKSLPRHVKSDISRFTEPIKLANGQLIFVKGTSSVTIKTNQGLHEVKVYILSTTSHPLILGMEYLKSSNITLKFSEFNTNSKYHYVKCNKRLSIQPNSEIFVRANVPKYLSVGLQGICTNNAFSLGKGLLLAKALVTVSIDKTIPLKLMNPTNTTISVSKGSILANFQILNADFSVITEDIKCPPVVQNVQISGSNNQIISTGKNNEFTDETKTVFLSNFFIPEPLNPEQTTQLTDCLYENKDIFVTKENPDLGFSTYVQHTINLKPDVKPKHQQPYRLPPHKREVLRHHLDELLKQGIIAPISEEENVPITSPIVLVTKRKRQNDTFQNEKDAALSQYRFCCDFRYLNSCTEQFKYFIPNLQEPTESFSQFVPNYISSIDLSSGFFQLGIDPDSTRYTAFNTCFDDVLICSETFEQHITDLQEVFHRFRSAGLKLGPKKCSFAQSSCIFLGHSISKEGVSPPPDRVQAIQEYPPPKNVKELRRLIGMLNWFRKFIPNFSAKISPLTRLLKKGQFFVWNVEQQSSFNDLKYALLNSKILAFPNYDLTYRLAVDTSSRGIGYMLYQMHPNVNGEEQPRVIRFGSKSLSRWKQSYGPTKLELLGMVVSILDCADYLRGNKFVVECDHQAFRPIFQKQFKGAIYERWMAILQQFNFDLQYKPAEQMQVADALSRCTRQNDEPVISPDEDDPFFPYVTERTGQIKLPSGRNLADFLHNSETESATVINVHNVNNIDIFSECVYDADTDDVEETAYKKKKTKLNKKYETVNVTQLNNDSDQCSDKLDIFDISTVYDTPSDNNFDKPTQNIMNNQNHDNTLSELEI</sequence>
<keyword evidence="4" id="KW-0378">Hydrolase</keyword>
<dbReference type="EMBL" id="CACVKT020005792">
    <property type="protein sequence ID" value="CAC5397998.1"/>
    <property type="molecule type" value="Genomic_DNA"/>
</dbReference>
<protein>
    <submittedName>
        <fullName evidence="11">Uncharacterized protein</fullName>
    </submittedName>
</protein>
<dbReference type="InterPro" id="IPR021109">
    <property type="entry name" value="Peptidase_aspartic_dom_sf"/>
</dbReference>
<evidence type="ECO:0000256" key="4">
    <source>
        <dbReference type="ARBA" id="ARBA00022759"/>
    </source>
</evidence>
<feature type="domain" description="Reverse transcriptase/retrotransposon-derived protein RNase H-like" evidence="10">
    <location>
        <begin position="545"/>
        <end position="648"/>
    </location>
</feature>
<reference evidence="11 12" key="1">
    <citation type="submission" date="2020-06" db="EMBL/GenBank/DDBJ databases">
        <authorList>
            <person name="Li R."/>
            <person name="Bekaert M."/>
        </authorList>
    </citation>
    <scope>NUCLEOTIDE SEQUENCE [LARGE SCALE GENOMIC DNA]</scope>
    <source>
        <strain evidence="12">wild</strain>
    </source>
</reference>
<keyword evidence="4" id="KW-0255">Endonuclease</keyword>
<dbReference type="GO" id="GO:0004190">
    <property type="term" value="F:aspartic-type endopeptidase activity"/>
    <property type="evidence" value="ECO:0007669"/>
    <property type="project" value="InterPro"/>
</dbReference>
<dbReference type="GO" id="GO:0016779">
    <property type="term" value="F:nucleotidyltransferase activity"/>
    <property type="evidence" value="ECO:0007669"/>
    <property type="project" value="UniProtKB-KW"/>
</dbReference>
<dbReference type="SUPFAM" id="SSF56672">
    <property type="entry name" value="DNA/RNA polymerases"/>
    <property type="match status" value="1"/>
</dbReference>